<evidence type="ECO:0000313" key="1">
    <source>
        <dbReference type="EMBL" id="MFC6871632.1"/>
    </source>
</evidence>
<evidence type="ECO:0000313" key="2">
    <source>
        <dbReference type="Proteomes" id="UP001596337"/>
    </source>
</evidence>
<dbReference type="RefSeq" id="WP_345391561.1">
    <property type="nucleotide sequence ID" value="NZ_BAABLA010000007.1"/>
</dbReference>
<accession>A0ABW2C8L9</accession>
<gene>
    <name evidence="1" type="ORF">ACFQGD_31380</name>
</gene>
<proteinExistence type="predicted"/>
<name>A0ABW2C8L9_9PSEU</name>
<protein>
    <submittedName>
        <fullName evidence="1">Uncharacterized protein</fullName>
    </submittedName>
</protein>
<keyword evidence="2" id="KW-1185">Reference proteome</keyword>
<dbReference type="EMBL" id="JBHSXX010000001">
    <property type="protein sequence ID" value="MFC6871632.1"/>
    <property type="molecule type" value="Genomic_DNA"/>
</dbReference>
<dbReference type="Proteomes" id="UP001596337">
    <property type="component" value="Unassembled WGS sequence"/>
</dbReference>
<comment type="caution">
    <text evidence="1">The sequence shown here is derived from an EMBL/GenBank/DDBJ whole genome shotgun (WGS) entry which is preliminary data.</text>
</comment>
<organism evidence="1 2">
    <name type="scientific">Haloechinothrix salitolerans</name>
    <dbReference type="NCBI Taxonomy" id="926830"/>
    <lineage>
        <taxon>Bacteria</taxon>
        <taxon>Bacillati</taxon>
        <taxon>Actinomycetota</taxon>
        <taxon>Actinomycetes</taxon>
        <taxon>Pseudonocardiales</taxon>
        <taxon>Pseudonocardiaceae</taxon>
        <taxon>Haloechinothrix</taxon>
    </lineage>
</organism>
<reference evidence="2" key="1">
    <citation type="journal article" date="2019" name="Int. J. Syst. Evol. Microbiol.">
        <title>The Global Catalogue of Microorganisms (GCM) 10K type strain sequencing project: providing services to taxonomists for standard genome sequencing and annotation.</title>
        <authorList>
            <consortium name="The Broad Institute Genomics Platform"/>
            <consortium name="The Broad Institute Genome Sequencing Center for Infectious Disease"/>
            <person name="Wu L."/>
            <person name="Ma J."/>
        </authorList>
    </citation>
    <scope>NUCLEOTIDE SEQUENCE [LARGE SCALE GENOMIC DNA]</scope>
    <source>
        <strain evidence="2">KCTC 32255</strain>
    </source>
</reference>
<sequence length="125" mass="14154">MSGASDDALKALTARRFRPIQLPELMMFTFGHDEPFIDVVLARSEDDATAYRSRVDENDVRFDALAPGNVVWWRNGDLPAVVDELLDLPRPDEPRAPRLVVPTPSSLWVPPSTRPVNRERSFLEI</sequence>